<dbReference type="AlphaFoldDB" id="A0A7C4NM74"/>
<evidence type="ECO:0000313" key="1">
    <source>
        <dbReference type="EMBL" id="HGQ59177.1"/>
    </source>
</evidence>
<dbReference type="EMBL" id="DTBP01000010">
    <property type="protein sequence ID" value="HGQ73627.1"/>
    <property type="molecule type" value="Genomic_DNA"/>
</dbReference>
<organism evidence="2">
    <name type="scientific">Staphylothermus marinus</name>
    <dbReference type="NCBI Taxonomy" id="2280"/>
    <lineage>
        <taxon>Archaea</taxon>
        <taxon>Thermoproteota</taxon>
        <taxon>Thermoprotei</taxon>
        <taxon>Desulfurococcales</taxon>
        <taxon>Desulfurococcaceae</taxon>
        <taxon>Staphylothermus</taxon>
    </lineage>
</organism>
<accession>A0A7C4NM74</accession>
<comment type="caution">
    <text evidence="2">The sequence shown here is derived from an EMBL/GenBank/DDBJ whole genome shotgun (WGS) entry which is preliminary data.</text>
</comment>
<proteinExistence type="predicted"/>
<sequence length="135" mass="16162">MSNNDLKLAKRILEGFKHYGCFIFERNEFEAVKKIARNTGIDRLVTLRKVEGRYDHIYIIIPWNIEFQQECISRVRKILVEGGINRDILKKNYIALIEQCVRFFERERIKEIIRNLENYIKSLENTGEEKVGIER</sequence>
<name>A0A7C4NM74_STAMA</name>
<protein>
    <submittedName>
        <fullName evidence="2">Uncharacterized protein</fullName>
    </submittedName>
</protein>
<gene>
    <name evidence="1" type="ORF">ENU09_00405</name>
    <name evidence="2" type="ORF">ENU20_00910</name>
</gene>
<dbReference type="EMBL" id="DTBE01000009">
    <property type="protein sequence ID" value="HGQ59177.1"/>
    <property type="molecule type" value="Genomic_DNA"/>
</dbReference>
<evidence type="ECO:0000313" key="2">
    <source>
        <dbReference type="EMBL" id="HGQ73627.1"/>
    </source>
</evidence>
<reference evidence="2" key="1">
    <citation type="journal article" date="2020" name="mSystems">
        <title>Genome- and Community-Level Interaction Insights into Carbon Utilization and Element Cycling Functions of Hydrothermarchaeota in Hydrothermal Sediment.</title>
        <authorList>
            <person name="Zhou Z."/>
            <person name="Liu Y."/>
            <person name="Xu W."/>
            <person name="Pan J."/>
            <person name="Luo Z.H."/>
            <person name="Li M."/>
        </authorList>
    </citation>
    <scope>NUCLEOTIDE SEQUENCE [LARGE SCALE GENOMIC DNA]</scope>
    <source>
        <strain evidence="1">SpSt-638</strain>
        <strain evidence="2">SpSt-648</strain>
    </source>
</reference>